<proteinExistence type="predicted"/>
<gene>
    <name evidence="2" type="ORF">NE237_020182</name>
</gene>
<accession>A0A9Q0K2C9</accession>
<feature type="domain" description="Retrotransposon gag" evidence="1">
    <location>
        <begin position="46"/>
        <end position="134"/>
    </location>
</feature>
<organism evidence="2 3">
    <name type="scientific">Protea cynaroides</name>
    <dbReference type="NCBI Taxonomy" id="273540"/>
    <lineage>
        <taxon>Eukaryota</taxon>
        <taxon>Viridiplantae</taxon>
        <taxon>Streptophyta</taxon>
        <taxon>Embryophyta</taxon>
        <taxon>Tracheophyta</taxon>
        <taxon>Spermatophyta</taxon>
        <taxon>Magnoliopsida</taxon>
        <taxon>Proteales</taxon>
        <taxon>Proteaceae</taxon>
        <taxon>Protea</taxon>
    </lineage>
</organism>
<protein>
    <recommendedName>
        <fullName evidence="1">Retrotransposon gag domain-containing protein</fullName>
    </recommendedName>
</protein>
<dbReference type="EMBL" id="JAMYWD010000009">
    <property type="protein sequence ID" value="KAJ4960272.1"/>
    <property type="molecule type" value="Genomic_DNA"/>
</dbReference>
<name>A0A9Q0K2C9_9MAGN</name>
<dbReference type="InterPro" id="IPR005162">
    <property type="entry name" value="Retrotrans_gag_dom"/>
</dbReference>
<dbReference type="Proteomes" id="UP001141806">
    <property type="component" value="Unassembled WGS sequence"/>
</dbReference>
<dbReference type="AlphaFoldDB" id="A0A9Q0K2C9"/>
<comment type="caution">
    <text evidence="2">The sequence shown here is derived from an EMBL/GenBank/DDBJ whole genome shotgun (WGS) entry which is preliminary data.</text>
</comment>
<evidence type="ECO:0000313" key="2">
    <source>
        <dbReference type="EMBL" id="KAJ4960272.1"/>
    </source>
</evidence>
<evidence type="ECO:0000259" key="1">
    <source>
        <dbReference type="Pfam" id="PF03732"/>
    </source>
</evidence>
<keyword evidence="3" id="KW-1185">Reference proteome</keyword>
<reference evidence="2" key="1">
    <citation type="journal article" date="2023" name="Plant J.">
        <title>The genome of the king protea, Protea cynaroides.</title>
        <authorList>
            <person name="Chang J."/>
            <person name="Duong T.A."/>
            <person name="Schoeman C."/>
            <person name="Ma X."/>
            <person name="Roodt D."/>
            <person name="Barker N."/>
            <person name="Li Z."/>
            <person name="Van de Peer Y."/>
            <person name="Mizrachi E."/>
        </authorList>
    </citation>
    <scope>NUCLEOTIDE SEQUENCE</scope>
    <source>
        <tissue evidence="2">Young leaves</tissue>
    </source>
</reference>
<dbReference type="Pfam" id="PF03732">
    <property type="entry name" value="Retrotrans_gag"/>
    <property type="match status" value="1"/>
</dbReference>
<sequence length="144" mass="17075">MAGPSASRSIRVELPWFGGKDPTEWLFKVYQFFIYHHTPESQKITLVAFYMDDPASQWFQWMRHSWQLRSWQEFKVALKFRFGPSAYKDAQGTLTKSMQTKTVIEYQTRFEELPNKVFSLSEQFLKSCFIYGLKSGDRRKVVAH</sequence>
<dbReference type="OrthoDB" id="1749531at2759"/>
<evidence type="ECO:0000313" key="3">
    <source>
        <dbReference type="Proteomes" id="UP001141806"/>
    </source>
</evidence>